<evidence type="ECO:0000256" key="9">
    <source>
        <dbReference type="ARBA" id="ARBA00023136"/>
    </source>
</evidence>
<dbReference type="CDD" id="cd09110">
    <property type="entry name" value="PLDc_CLS_1"/>
    <property type="match status" value="1"/>
</dbReference>
<reference evidence="15" key="1">
    <citation type="submission" date="2016-10" db="EMBL/GenBank/DDBJ databases">
        <authorList>
            <person name="Varghese N."/>
            <person name="Submissions S."/>
        </authorList>
    </citation>
    <scope>NUCLEOTIDE SEQUENCE [LARGE SCALE GENOMIC DNA]</scope>
    <source>
        <strain evidence="15">IBRC-M10078</strain>
    </source>
</reference>
<evidence type="ECO:0000256" key="10">
    <source>
        <dbReference type="ARBA" id="ARBA00023209"/>
    </source>
</evidence>
<feature type="domain" description="PLD phosphodiesterase" evidence="13">
    <location>
        <begin position="313"/>
        <end position="340"/>
    </location>
</feature>
<evidence type="ECO:0000256" key="12">
    <source>
        <dbReference type="NCBIfam" id="TIGR04265"/>
    </source>
</evidence>
<dbReference type="AlphaFoldDB" id="A0A1H0U5R7"/>
<evidence type="ECO:0000256" key="3">
    <source>
        <dbReference type="ARBA" id="ARBA00022516"/>
    </source>
</evidence>
<dbReference type="PANTHER" id="PTHR21248:SF7">
    <property type="entry name" value="MINOR CARDIOLIPIN SYNTHASE CLSB"/>
    <property type="match status" value="1"/>
</dbReference>
<dbReference type="EC" id="2.7.8.-" evidence="12"/>
<evidence type="ECO:0000259" key="13">
    <source>
        <dbReference type="PROSITE" id="PS50035"/>
    </source>
</evidence>
<evidence type="ECO:0000256" key="5">
    <source>
        <dbReference type="ARBA" id="ARBA00022692"/>
    </source>
</evidence>
<keyword evidence="8" id="KW-0443">Lipid metabolism</keyword>
<evidence type="ECO:0000313" key="15">
    <source>
        <dbReference type="Proteomes" id="UP000199159"/>
    </source>
</evidence>
<comment type="subcellular location">
    <subcellularLocation>
        <location evidence="1">Cell membrane</location>
    </subcellularLocation>
</comment>
<feature type="domain" description="PLD phosphodiesterase" evidence="13">
    <location>
        <begin position="141"/>
        <end position="168"/>
    </location>
</feature>
<keyword evidence="4" id="KW-0808">Transferase</keyword>
<dbReference type="Proteomes" id="UP000199159">
    <property type="component" value="Unassembled WGS sequence"/>
</dbReference>
<evidence type="ECO:0000256" key="8">
    <source>
        <dbReference type="ARBA" id="ARBA00023098"/>
    </source>
</evidence>
<name>A0A1H0U5R7_9BACI</name>
<keyword evidence="5" id="KW-0812">Transmembrane</keyword>
<organism evidence="14 15">
    <name type="scientific">Litchfieldia salsa</name>
    <dbReference type="NCBI Taxonomy" id="930152"/>
    <lineage>
        <taxon>Bacteria</taxon>
        <taxon>Bacillati</taxon>
        <taxon>Bacillota</taxon>
        <taxon>Bacilli</taxon>
        <taxon>Bacillales</taxon>
        <taxon>Bacillaceae</taxon>
        <taxon>Litchfieldia</taxon>
    </lineage>
</organism>
<keyword evidence="15" id="KW-1185">Reference proteome</keyword>
<keyword evidence="6" id="KW-0677">Repeat</keyword>
<evidence type="ECO:0000256" key="1">
    <source>
        <dbReference type="ARBA" id="ARBA00004236"/>
    </source>
</evidence>
<keyword evidence="9" id="KW-0472">Membrane</keyword>
<dbReference type="NCBIfam" id="TIGR04265">
    <property type="entry name" value="bac_cardiolipin"/>
    <property type="match status" value="1"/>
</dbReference>
<accession>A0A1H0U5R7</accession>
<evidence type="ECO:0000256" key="6">
    <source>
        <dbReference type="ARBA" id="ARBA00022737"/>
    </source>
</evidence>
<evidence type="ECO:0000313" key="14">
    <source>
        <dbReference type="EMBL" id="SDP61627.1"/>
    </source>
</evidence>
<dbReference type="STRING" id="930152.SAMN05216565_104176"/>
<dbReference type="FunFam" id="3.30.870.10:FF:000014">
    <property type="entry name" value="Cardiolipin synthase"/>
    <property type="match status" value="1"/>
</dbReference>
<dbReference type="GO" id="GO:0005886">
    <property type="term" value="C:plasma membrane"/>
    <property type="evidence" value="ECO:0007669"/>
    <property type="project" value="UniProtKB-SubCell"/>
</dbReference>
<evidence type="ECO:0000256" key="2">
    <source>
        <dbReference type="ARBA" id="ARBA00022475"/>
    </source>
</evidence>
<dbReference type="EMBL" id="FNJU01000004">
    <property type="protein sequence ID" value="SDP61627.1"/>
    <property type="molecule type" value="Genomic_DNA"/>
</dbReference>
<keyword evidence="11" id="KW-1208">Phospholipid metabolism</keyword>
<dbReference type="InterPro" id="IPR025202">
    <property type="entry name" value="PLD-like_dom"/>
</dbReference>
<proteinExistence type="predicted"/>
<dbReference type="Gene3D" id="3.30.870.10">
    <property type="entry name" value="Endonuclease Chain A"/>
    <property type="match status" value="2"/>
</dbReference>
<evidence type="ECO:0000256" key="7">
    <source>
        <dbReference type="ARBA" id="ARBA00022989"/>
    </source>
</evidence>
<keyword evidence="2" id="KW-1003">Cell membrane</keyword>
<keyword evidence="7" id="KW-1133">Transmembrane helix</keyword>
<dbReference type="Pfam" id="PF13091">
    <property type="entry name" value="PLDc_2"/>
    <property type="match status" value="2"/>
</dbReference>
<keyword evidence="10" id="KW-0594">Phospholipid biosynthesis</keyword>
<sequence length="400" mass="46493">MGITLSIIVFLLLVCLWLVIDYKLGRKKHLSAVTKREYPVRNGDLTLFTTGEELFKNLFDEIRAAQEHIHLLFYIVKDDPISNEFLSILMEKAEQGVKVRLLVDWVGGNKVSKKNEKALKKSGVQFFYCHKPKFPFLWYSLNERNHRKIAVIDGKVGFVGGFNIGKEYLGRDPKFGFWRDYHLKITGPGVHDLQTQFLYDYQDRTSEDLLMNTKYFPELQEGPIKMKMVPTDGAFLQEHFTELLNSAEHEVILGSPYFIPSKELVQALKNAAHRGVKIKILIPRIGDHPFVKEAAYPYFKPLMGIGIQFYFYEKGFYHAKVFVIDDKLCDIGTANFDKRSLFLNHEINCYIYDRAFIHYVKGEIRKDLAHATPLTFEELRKRSIFHRGKEKFSTLISGFL</sequence>
<dbReference type="CDD" id="cd09112">
    <property type="entry name" value="PLDc_CLS_2"/>
    <property type="match status" value="1"/>
</dbReference>
<dbReference type="InterPro" id="IPR001736">
    <property type="entry name" value="PLipase_D/transphosphatidylase"/>
</dbReference>
<evidence type="ECO:0000256" key="4">
    <source>
        <dbReference type="ARBA" id="ARBA00022679"/>
    </source>
</evidence>
<dbReference type="InterPro" id="IPR022924">
    <property type="entry name" value="Cardiolipin_synthase"/>
</dbReference>
<dbReference type="GO" id="GO:0032049">
    <property type="term" value="P:cardiolipin biosynthetic process"/>
    <property type="evidence" value="ECO:0007669"/>
    <property type="project" value="UniProtKB-UniRule"/>
</dbReference>
<keyword evidence="3" id="KW-0444">Lipid biosynthesis</keyword>
<dbReference type="SMART" id="SM00155">
    <property type="entry name" value="PLDc"/>
    <property type="match status" value="2"/>
</dbReference>
<evidence type="ECO:0000256" key="11">
    <source>
        <dbReference type="ARBA" id="ARBA00023264"/>
    </source>
</evidence>
<dbReference type="SUPFAM" id="SSF56024">
    <property type="entry name" value="Phospholipase D/nuclease"/>
    <property type="match status" value="2"/>
</dbReference>
<dbReference type="PROSITE" id="PS50035">
    <property type="entry name" value="PLD"/>
    <property type="match status" value="2"/>
</dbReference>
<dbReference type="PANTHER" id="PTHR21248">
    <property type="entry name" value="CARDIOLIPIN SYNTHASE"/>
    <property type="match status" value="1"/>
</dbReference>
<dbReference type="GO" id="GO:0008808">
    <property type="term" value="F:cardiolipin synthase activity"/>
    <property type="evidence" value="ECO:0007669"/>
    <property type="project" value="UniProtKB-UniRule"/>
</dbReference>
<dbReference type="RefSeq" id="WP_238457238.1">
    <property type="nucleotide sequence ID" value="NZ_FNJU01000004.1"/>
</dbReference>
<gene>
    <name evidence="14" type="ORF">SAMN05216565_104176</name>
</gene>
<protein>
    <recommendedName>
        <fullName evidence="12">Cardiolipin synthase</fullName>
        <ecNumber evidence="12">2.7.8.-</ecNumber>
    </recommendedName>
</protein>